<dbReference type="GO" id="GO:0005886">
    <property type="term" value="C:plasma membrane"/>
    <property type="evidence" value="ECO:0007669"/>
    <property type="project" value="UniProtKB-SubCell"/>
</dbReference>
<feature type="transmembrane region" description="Helical" evidence="9">
    <location>
        <begin position="31"/>
        <end position="50"/>
    </location>
</feature>
<evidence type="ECO:0000256" key="4">
    <source>
        <dbReference type="ARBA" id="ARBA00022475"/>
    </source>
</evidence>
<dbReference type="InterPro" id="IPR003784">
    <property type="entry name" value="BioY"/>
</dbReference>
<evidence type="ECO:0000256" key="5">
    <source>
        <dbReference type="ARBA" id="ARBA00022692"/>
    </source>
</evidence>
<feature type="transmembrane region" description="Helical" evidence="9">
    <location>
        <begin position="57"/>
        <end position="78"/>
    </location>
</feature>
<organism evidence="10 11">
    <name type="scientific">Weissella muntiaci</name>
    <dbReference type="NCBI Taxonomy" id="2508881"/>
    <lineage>
        <taxon>Bacteria</taxon>
        <taxon>Bacillati</taxon>
        <taxon>Bacillota</taxon>
        <taxon>Bacilli</taxon>
        <taxon>Lactobacillales</taxon>
        <taxon>Lactobacillaceae</taxon>
        <taxon>Weissella</taxon>
    </lineage>
</organism>
<keyword evidence="11" id="KW-1185">Reference proteome</keyword>
<keyword evidence="4 8" id="KW-1003">Cell membrane</keyword>
<proteinExistence type="inferred from homology"/>
<name>A0A6C2CBX7_9LACO</name>
<dbReference type="Gene3D" id="1.10.1760.20">
    <property type="match status" value="1"/>
</dbReference>
<dbReference type="GO" id="GO:0015225">
    <property type="term" value="F:biotin transmembrane transporter activity"/>
    <property type="evidence" value="ECO:0007669"/>
    <property type="project" value="UniProtKB-UniRule"/>
</dbReference>
<feature type="transmembrane region" description="Helical" evidence="9">
    <location>
        <begin position="84"/>
        <end position="100"/>
    </location>
</feature>
<protein>
    <recommendedName>
        <fullName evidence="8">Biotin transporter</fullName>
    </recommendedName>
</protein>
<dbReference type="Pfam" id="PF02632">
    <property type="entry name" value="BioY"/>
    <property type="match status" value="1"/>
</dbReference>
<dbReference type="PIRSF" id="PIRSF016661">
    <property type="entry name" value="BioY"/>
    <property type="match status" value="1"/>
</dbReference>
<evidence type="ECO:0000256" key="8">
    <source>
        <dbReference type="PIRNR" id="PIRNR016661"/>
    </source>
</evidence>
<feature type="transmembrane region" description="Helical" evidence="9">
    <location>
        <begin position="112"/>
        <end position="134"/>
    </location>
</feature>
<gene>
    <name evidence="10" type="ORF">ESZ50_00295</name>
</gene>
<dbReference type="PANTHER" id="PTHR34295:SF4">
    <property type="entry name" value="BIOTIN TRANSPORTER BIOY-RELATED"/>
    <property type="match status" value="1"/>
</dbReference>
<dbReference type="PANTHER" id="PTHR34295">
    <property type="entry name" value="BIOTIN TRANSPORTER BIOY"/>
    <property type="match status" value="1"/>
</dbReference>
<evidence type="ECO:0000256" key="7">
    <source>
        <dbReference type="ARBA" id="ARBA00023136"/>
    </source>
</evidence>
<dbReference type="OrthoDB" id="9803495at2"/>
<feature type="transmembrane region" description="Helical" evidence="9">
    <location>
        <begin position="140"/>
        <end position="166"/>
    </location>
</feature>
<dbReference type="AlphaFoldDB" id="A0A6C2CBX7"/>
<accession>A0A6C2CBX7</accession>
<evidence type="ECO:0000313" key="11">
    <source>
        <dbReference type="Proteomes" id="UP000371977"/>
    </source>
</evidence>
<comment type="similarity">
    <text evidence="2 8">Belongs to the BioY family.</text>
</comment>
<evidence type="ECO:0000256" key="2">
    <source>
        <dbReference type="ARBA" id="ARBA00010692"/>
    </source>
</evidence>
<comment type="caution">
    <text evidence="10">The sequence shown here is derived from an EMBL/GenBank/DDBJ whole genome shotgun (WGS) entry which is preliminary data.</text>
</comment>
<evidence type="ECO:0000313" key="10">
    <source>
        <dbReference type="EMBL" id="TYC51009.1"/>
    </source>
</evidence>
<keyword evidence="5 9" id="KW-0812">Transmembrane</keyword>
<evidence type="ECO:0000256" key="1">
    <source>
        <dbReference type="ARBA" id="ARBA00004651"/>
    </source>
</evidence>
<evidence type="ECO:0000256" key="9">
    <source>
        <dbReference type="SAM" id="Phobius"/>
    </source>
</evidence>
<evidence type="ECO:0000256" key="6">
    <source>
        <dbReference type="ARBA" id="ARBA00022989"/>
    </source>
</evidence>
<dbReference type="EMBL" id="SDGZ01000003">
    <property type="protein sequence ID" value="TYC51009.1"/>
    <property type="molecule type" value="Genomic_DNA"/>
</dbReference>
<evidence type="ECO:0000256" key="3">
    <source>
        <dbReference type="ARBA" id="ARBA00022448"/>
    </source>
</evidence>
<dbReference type="RefSeq" id="WP_148621595.1">
    <property type="nucleotide sequence ID" value="NZ_SDGZ01000003.1"/>
</dbReference>
<keyword evidence="3 8" id="KW-0813">Transport</keyword>
<sequence length="177" mass="18715">MRIRKLALAAMLAAIIAVIAPLSIPLGPVPFTLQTLIIPLIASLVMPSVSLSAVTTYLVLGLLGLPVFAGWSSGLGAFVGPTGGYLLGMLIFPLIISAGLKQSRSITRILMLNISAALLQLAIGTIWLTFAMQISWYHGIMIGLISFIPLALIKAIIVTSLAGAVGRRISLPIYLRR</sequence>
<keyword evidence="6 9" id="KW-1133">Transmembrane helix</keyword>
<comment type="subcellular location">
    <subcellularLocation>
        <location evidence="1 8">Cell membrane</location>
        <topology evidence="1 8">Multi-pass membrane protein</topology>
    </subcellularLocation>
</comment>
<dbReference type="Proteomes" id="UP000371977">
    <property type="component" value="Unassembled WGS sequence"/>
</dbReference>
<keyword evidence="7 8" id="KW-0472">Membrane</keyword>
<reference evidence="10 11" key="1">
    <citation type="submission" date="2019-01" db="EMBL/GenBank/DDBJ databases">
        <title>Weissella sp. nov., a novel lactic acid bacterium isolated from animal feces.</title>
        <authorList>
            <person name="Wang L.-T."/>
        </authorList>
    </citation>
    <scope>NUCLEOTIDE SEQUENCE [LARGE SCALE GENOMIC DNA]</scope>
    <source>
        <strain evidence="10 11">8H-2</strain>
    </source>
</reference>